<sequence length="466" mass="52132">MTSFDKNNFQKETMTGQGMTIRFRAYRNLCYVAAPADEKYQTMNIYVPEAYYHGQAVGMYTAASAPVFMPNTVGGYMPGLPEEPGVNRHTNKLNAVFEALARGYVVAAPGARGRGLTDGKGSYTGNAPACIVDLKAAVRYLRHISEDLPGDMEKIITNGTSAGGALSALMGATGNSADYEPYLKALGAADERDDIFAASCYCPITNLDHADMAYEWMYHNQHDFHRMIFQMTDEGPERRAYDGMMTEEQIEDSREVRKLFPGYLNGLELKGGDGRRLSLDENGDGSFKEYVKSFVTASARKAAENGEDLTGEEYSWISWKEGVPCDIDFDRYTAYAGRMKAALAFDSMEMNTPENELFGNEKIQYRHFSEYSAMKDVRENTLAESLIIKMMNPMNYIDNEKARTAQFWRIRHGAVDRDTSLAVPVILAAKLREQGCDVDFALPWGYGHAGDYDLEELFLWVDRICG</sequence>
<dbReference type="RefSeq" id="WP_109626760.1">
    <property type="nucleotide sequence ID" value="NZ_JANKBI010000007.1"/>
</dbReference>
<dbReference type="Pfam" id="PF20434">
    <property type="entry name" value="BD-FAE"/>
    <property type="match status" value="1"/>
</dbReference>
<keyword evidence="3" id="KW-1185">Reference proteome</keyword>
<dbReference type="Proteomes" id="UP000245412">
    <property type="component" value="Unassembled WGS sequence"/>
</dbReference>
<feature type="domain" description="BD-FAE-like" evidence="1">
    <location>
        <begin position="122"/>
        <end position="188"/>
    </location>
</feature>
<dbReference type="InterPro" id="IPR049492">
    <property type="entry name" value="BD-FAE-like_dom"/>
</dbReference>
<evidence type="ECO:0000313" key="3">
    <source>
        <dbReference type="Proteomes" id="UP000245412"/>
    </source>
</evidence>
<evidence type="ECO:0000313" key="2">
    <source>
        <dbReference type="EMBL" id="PWJ75034.1"/>
    </source>
</evidence>
<protein>
    <recommendedName>
        <fullName evidence="1">BD-FAE-like domain-containing protein</fullName>
    </recommendedName>
</protein>
<dbReference type="SUPFAM" id="SSF53474">
    <property type="entry name" value="alpha/beta-Hydrolases"/>
    <property type="match status" value="1"/>
</dbReference>
<organism evidence="2 3">
    <name type="scientific">Murimonas intestini</name>
    <dbReference type="NCBI Taxonomy" id="1337051"/>
    <lineage>
        <taxon>Bacteria</taxon>
        <taxon>Bacillati</taxon>
        <taxon>Bacillota</taxon>
        <taxon>Clostridia</taxon>
        <taxon>Lachnospirales</taxon>
        <taxon>Lachnospiraceae</taxon>
        <taxon>Murimonas</taxon>
    </lineage>
</organism>
<dbReference type="InterPro" id="IPR048124">
    <property type="entry name" value="Tannase_B"/>
</dbReference>
<dbReference type="NCBIfam" id="NF041556">
    <property type="entry name" value="tannase_B"/>
    <property type="match status" value="1"/>
</dbReference>
<dbReference type="InterPro" id="IPR029058">
    <property type="entry name" value="AB_hydrolase_fold"/>
</dbReference>
<name>A0AB73T2U9_9FIRM</name>
<comment type="caution">
    <text evidence="2">The sequence shown here is derived from an EMBL/GenBank/DDBJ whole genome shotgun (WGS) entry which is preliminary data.</text>
</comment>
<evidence type="ECO:0000259" key="1">
    <source>
        <dbReference type="Pfam" id="PF20434"/>
    </source>
</evidence>
<proteinExistence type="predicted"/>
<dbReference type="AlphaFoldDB" id="A0AB73T2U9"/>
<dbReference type="Gene3D" id="3.40.50.1820">
    <property type="entry name" value="alpha/beta hydrolase"/>
    <property type="match status" value="1"/>
</dbReference>
<gene>
    <name evidence="2" type="ORF">C7383_10741</name>
</gene>
<reference evidence="2 3" key="1">
    <citation type="submission" date="2018-05" db="EMBL/GenBank/DDBJ databases">
        <authorList>
            <person name="Goeker M."/>
            <person name="Huntemann M."/>
            <person name="Clum A."/>
            <person name="Pillay M."/>
            <person name="Palaniappan K."/>
            <person name="Varghese N."/>
            <person name="Mikhailova N."/>
            <person name="Stamatis D."/>
            <person name="Reddy T."/>
            <person name="Daum C."/>
            <person name="Shapiro N."/>
            <person name="Ivanova N."/>
            <person name="Kyrpides N."/>
            <person name="Woyke T."/>
        </authorList>
    </citation>
    <scope>NUCLEOTIDE SEQUENCE [LARGE SCALE GENOMIC DNA]</scope>
    <source>
        <strain evidence="2 3">DSM 26524</strain>
    </source>
</reference>
<accession>A0AB73T2U9</accession>
<dbReference type="EMBL" id="QGGY01000007">
    <property type="protein sequence ID" value="PWJ75034.1"/>
    <property type="molecule type" value="Genomic_DNA"/>
</dbReference>